<dbReference type="AlphaFoldDB" id="A0A6H2HCI4"/>
<accession>A0A6H2HCI4</accession>
<evidence type="ECO:0000313" key="2">
    <source>
        <dbReference type="Proteomes" id="UP000502041"/>
    </source>
</evidence>
<evidence type="ECO:0008006" key="3">
    <source>
        <dbReference type="Google" id="ProtNLM"/>
    </source>
</evidence>
<evidence type="ECO:0000313" key="1">
    <source>
        <dbReference type="EMBL" id="QJC57540.1"/>
    </source>
</evidence>
<name>A0A6H2HCI4_9BURK</name>
<dbReference type="EMBL" id="CP051461">
    <property type="protein sequence ID" value="QJC57540.1"/>
    <property type="molecule type" value="Genomic_DNA"/>
</dbReference>
<dbReference type="KEGG" id="pvac:HC248_02869"/>
<reference evidence="1 2" key="1">
    <citation type="submission" date="2020-04" db="EMBL/GenBank/DDBJ databases">
        <title>Complete genome of a Psychrophilic, Marine, Gas Vacuolate Bacterium Polaromonas vacuolata KCTC 22033T.</title>
        <authorList>
            <person name="Hwang K."/>
            <person name="Kim K.M."/>
        </authorList>
    </citation>
    <scope>NUCLEOTIDE SEQUENCE [LARGE SCALE GENOMIC DNA]</scope>
    <source>
        <strain evidence="1 2">KCTC 22033</strain>
    </source>
</reference>
<dbReference type="RefSeq" id="WP_168923036.1">
    <property type="nucleotide sequence ID" value="NZ_CP051461.1"/>
</dbReference>
<gene>
    <name evidence="1" type="ORF">HC248_02869</name>
</gene>
<sequence length="692" mass="77609">MNPVHISKKIRLTTNQESCVNSIHTALPSESARTQDQATTSLHSTPKLEELTVTLLSAQTPRSYAPSSVPIDTKHLGFKDLPEELLPLIASFSSKPFQTLNAAWLARIDKQEKLLSLRMPEDLVFDLVRRNGLLLAELPMAKRTPTICKAALQQNGEAWTHVPRQQRENPHLNLAITAVKSNGLALGLIPLHIRTPVMKELAVKNNATVISLLQPSDITPNIYKEVLSQAAHNGRLLHYLNEDDKTQEMYAIAIKQKVMALKDVPETMRNQEMYRDAVLNDVRNITLVPQALRDKNLYLLAFKNGAFESCEPIPEDMRNSVEFWMEAIDQSAALLHMIPSEIRAKSDIDKYSLNRNGLNLGFIYMENRTEEYCALAISQCGSALQFVPDSLQLKFLEAAITQDNSMIRWVIDSEFSPQQISEERYQNLFDLAASGKTNGLSALPIKERTVNRCIKAVTASLDAIQEVPAAHLLANSYLQQAAYAAYQKDCEYLLQSVDTPISQTSQDLFHTPAESKAGVHTNYAPPIMIEHMLRLSYKIRGHTISNTHPLFQGIPEEWLTQTQVCSDLLAGFNFQSYTKSDIKNSTLSFAQYRKRFSEQNLPYLHRENFIYGNTLPDAIFMAAINRRPYVLKRVPLSARTPALCLLAVKKSGIAIAHVPPQLRDEAMCLAAFASAGRQVFPYISPSLVDQLS</sequence>
<proteinExistence type="predicted"/>
<dbReference type="Proteomes" id="UP000502041">
    <property type="component" value="Chromosome"/>
</dbReference>
<keyword evidence="2" id="KW-1185">Reference proteome</keyword>
<protein>
    <recommendedName>
        <fullName evidence="3">DUF4116 domain-containing protein</fullName>
    </recommendedName>
</protein>
<organism evidence="1 2">
    <name type="scientific">Polaromonas vacuolata</name>
    <dbReference type="NCBI Taxonomy" id="37448"/>
    <lineage>
        <taxon>Bacteria</taxon>
        <taxon>Pseudomonadati</taxon>
        <taxon>Pseudomonadota</taxon>
        <taxon>Betaproteobacteria</taxon>
        <taxon>Burkholderiales</taxon>
        <taxon>Comamonadaceae</taxon>
        <taxon>Polaromonas</taxon>
    </lineage>
</organism>